<feature type="domain" description="C2H2-type" evidence="8">
    <location>
        <begin position="335"/>
        <end position="362"/>
    </location>
</feature>
<dbReference type="Ensembl" id="ENSEEET00000020654.2">
    <property type="protein sequence ID" value="ENSEEEP00000020427.2"/>
    <property type="gene ID" value="ENSEEEG00000009970.2"/>
</dbReference>
<gene>
    <name evidence="9" type="primary">SP5</name>
</gene>
<keyword evidence="4 7" id="KW-0863">Zinc-finger</keyword>
<evidence type="ECO:0000256" key="4">
    <source>
        <dbReference type="ARBA" id="ARBA00022771"/>
    </source>
</evidence>
<dbReference type="SMART" id="SM00355">
    <property type="entry name" value="ZnF_C2H2"/>
    <property type="match status" value="3"/>
</dbReference>
<accession>A0A4W4F6N9</accession>
<dbReference type="Proteomes" id="UP000314983">
    <property type="component" value="Chromosome 5"/>
</dbReference>
<keyword evidence="3" id="KW-0677">Repeat</keyword>
<reference evidence="9" key="5">
    <citation type="submission" date="2025-09" db="UniProtKB">
        <authorList>
            <consortium name="Ensembl"/>
        </authorList>
    </citation>
    <scope>IDENTIFICATION</scope>
</reference>
<dbReference type="PANTHER" id="PTHR23235:SF64">
    <property type="entry name" value="KRUEPPEL-LIKE FACTOR 10"/>
    <property type="match status" value="1"/>
</dbReference>
<keyword evidence="6" id="KW-0539">Nucleus</keyword>
<dbReference type="FunFam" id="3.30.160.60:FF:000018">
    <property type="entry name" value="Krueppel-like factor 15"/>
    <property type="match status" value="1"/>
</dbReference>
<dbReference type="SUPFAM" id="SSF57667">
    <property type="entry name" value="beta-beta-alpha zinc fingers"/>
    <property type="match status" value="2"/>
</dbReference>
<dbReference type="GO" id="GO:0008270">
    <property type="term" value="F:zinc ion binding"/>
    <property type="evidence" value="ECO:0007669"/>
    <property type="project" value="UniProtKB-KW"/>
</dbReference>
<evidence type="ECO:0000256" key="6">
    <source>
        <dbReference type="ARBA" id="ARBA00023242"/>
    </source>
</evidence>
<dbReference type="PROSITE" id="PS50157">
    <property type="entry name" value="ZINC_FINGER_C2H2_2"/>
    <property type="match status" value="3"/>
</dbReference>
<dbReference type="PANTHER" id="PTHR23235">
    <property type="entry name" value="KRUEPPEL-LIKE TRANSCRIPTION FACTOR"/>
    <property type="match status" value="1"/>
</dbReference>
<dbReference type="FunFam" id="3.30.160.60:FF:000100">
    <property type="entry name" value="Zinc finger 45-like"/>
    <property type="match status" value="1"/>
</dbReference>
<protein>
    <recommendedName>
        <fullName evidence="8">C2H2-type domain-containing protein</fullName>
    </recommendedName>
</protein>
<organism evidence="9 10">
    <name type="scientific">Electrophorus electricus</name>
    <name type="common">Electric eel</name>
    <name type="synonym">Gymnotus electricus</name>
    <dbReference type="NCBI Taxonomy" id="8005"/>
    <lineage>
        <taxon>Eukaryota</taxon>
        <taxon>Metazoa</taxon>
        <taxon>Chordata</taxon>
        <taxon>Craniata</taxon>
        <taxon>Vertebrata</taxon>
        <taxon>Euteleostomi</taxon>
        <taxon>Actinopterygii</taxon>
        <taxon>Neopterygii</taxon>
        <taxon>Teleostei</taxon>
        <taxon>Ostariophysi</taxon>
        <taxon>Gymnotiformes</taxon>
        <taxon>Gymnotoidei</taxon>
        <taxon>Gymnotidae</taxon>
        <taxon>Electrophorus</taxon>
    </lineage>
</organism>
<feature type="domain" description="C2H2-type" evidence="8">
    <location>
        <begin position="275"/>
        <end position="304"/>
    </location>
</feature>
<dbReference type="GO" id="GO:0000978">
    <property type="term" value="F:RNA polymerase II cis-regulatory region sequence-specific DNA binding"/>
    <property type="evidence" value="ECO:0007669"/>
    <property type="project" value="TreeGrafter"/>
</dbReference>
<dbReference type="PROSITE" id="PS00028">
    <property type="entry name" value="ZINC_FINGER_C2H2_1"/>
    <property type="match status" value="3"/>
</dbReference>
<name>A0A4W4F6N9_ELEEL</name>
<keyword evidence="10" id="KW-1185">Reference proteome</keyword>
<reference evidence="10" key="1">
    <citation type="journal article" date="2014" name="Science">
        <title>Nonhuman genetics. Genomic basis for the convergent evolution of electric organs.</title>
        <authorList>
            <person name="Gallant J.R."/>
            <person name="Traeger L.L."/>
            <person name="Volkening J.D."/>
            <person name="Moffett H."/>
            <person name="Chen P.H."/>
            <person name="Novina C.D."/>
            <person name="Phillips G.N.Jr."/>
            <person name="Anand R."/>
            <person name="Wells G.B."/>
            <person name="Pinch M."/>
            <person name="Guth R."/>
            <person name="Unguez G.A."/>
            <person name="Albert J.S."/>
            <person name="Zakon H.H."/>
            <person name="Samanta M.P."/>
            <person name="Sussman M.R."/>
        </authorList>
    </citation>
    <scope>NUCLEOTIDE SEQUENCE [LARGE SCALE GENOMIC DNA]</scope>
</reference>
<proteinExistence type="predicted"/>
<reference evidence="9" key="4">
    <citation type="submission" date="2025-08" db="UniProtKB">
        <authorList>
            <consortium name="Ensembl"/>
        </authorList>
    </citation>
    <scope>IDENTIFICATION</scope>
</reference>
<evidence type="ECO:0000313" key="9">
    <source>
        <dbReference type="Ensembl" id="ENSEEEP00000020427.2"/>
    </source>
</evidence>
<dbReference type="AlphaFoldDB" id="A0A4W4F6N9"/>
<dbReference type="InterPro" id="IPR013087">
    <property type="entry name" value="Znf_C2H2_type"/>
</dbReference>
<dbReference type="Gene3D" id="3.30.160.60">
    <property type="entry name" value="Classic Zinc Finger"/>
    <property type="match status" value="3"/>
</dbReference>
<evidence type="ECO:0000259" key="8">
    <source>
        <dbReference type="PROSITE" id="PS50157"/>
    </source>
</evidence>
<evidence type="ECO:0000256" key="5">
    <source>
        <dbReference type="ARBA" id="ARBA00022833"/>
    </source>
</evidence>
<evidence type="ECO:0000256" key="1">
    <source>
        <dbReference type="ARBA" id="ARBA00004123"/>
    </source>
</evidence>
<evidence type="ECO:0000256" key="2">
    <source>
        <dbReference type="ARBA" id="ARBA00022723"/>
    </source>
</evidence>
<evidence type="ECO:0000256" key="3">
    <source>
        <dbReference type="ARBA" id="ARBA00022737"/>
    </source>
</evidence>
<dbReference type="FunFam" id="3.30.160.60:FF:000072">
    <property type="entry name" value="zinc finger protein 143 isoform X1"/>
    <property type="match status" value="1"/>
</dbReference>
<comment type="subcellular location">
    <subcellularLocation>
        <location evidence="1">Nucleus</location>
    </subcellularLocation>
</comment>
<sequence length="387" mass="41804">PSAATSNLQVIETLTSMTDSKKDGHFWHTELLTPSSDSSEGDSLQRMVLTITCDSGKLFWSHDIHLSSLQTLRCMTPPYSPQAAEVAQRDMLGGVAYTASPHPPQTKGRATSVIRHTSDPLRYLAVERETENGSSPPSPAQSCSGFVSSTDPGVNLLGSGLPIFLTPPQVPPPLTLPAPIGILSTFSHASVPPPPAANPPDACPQSAVSVGSPVSATAVVACQAPTEAVLVLVPPQSMVVASGGSKFTAIAPAPDHGPTLPQIKPVPDLTRVRCHVCTHPNCGKTYFKSSHLRAHLRIHTGEKPFWCRWEGCERRFSRSDELSRHRRAHTGEKHFTCPVCHANFSRSDHLTKHARRHLRRAPMWQSEVGRLRATSARTSSLPVNQLN</sequence>
<dbReference type="Pfam" id="PF00096">
    <property type="entry name" value="zf-C2H2"/>
    <property type="match status" value="2"/>
</dbReference>
<dbReference type="GO" id="GO:0000981">
    <property type="term" value="F:DNA-binding transcription factor activity, RNA polymerase II-specific"/>
    <property type="evidence" value="ECO:0007669"/>
    <property type="project" value="TreeGrafter"/>
</dbReference>
<keyword evidence="2" id="KW-0479">Metal-binding</keyword>
<evidence type="ECO:0000313" key="10">
    <source>
        <dbReference type="Proteomes" id="UP000314983"/>
    </source>
</evidence>
<dbReference type="GO" id="GO:0005634">
    <property type="term" value="C:nucleus"/>
    <property type="evidence" value="ECO:0007669"/>
    <property type="project" value="UniProtKB-SubCell"/>
</dbReference>
<keyword evidence="5" id="KW-0862">Zinc</keyword>
<feature type="domain" description="C2H2-type" evidence="8">
    <location>
        <begin position="305"/>
        <end position="334"/>
    </location>
</feature>
<dbReference type="InterPro" id="IPR036236">
    <property type="entry name" value="Znf_C2H2_sf"/>
</dbReference>
<reference evidence="10" key="2">
    <citation type="journal article" date="2017" name="Sci. Adv.">
        <title>A tail of two voltages: Proteomic comparison of the three electric organs of the electric eel.</title>
        <authorList>
            <person name="Traeger L.L."/>
            <person name="Sabat G."/>
            <person name="Barrett-Wilt G.A."/>
            <person name="Wells G.B."/>
            <person name="Sussman M.R."/>
        </authorList>
    </citation>
    <scope>NUCLEOTIDE SEQUENCE [LARGE SCALE GENOMIC DNA]</scope>
</reference>
<dbReference type="GeneTree" id="ENSGT00940000159405"/>
<reference evidence="9" key="3">
    <citation type="submission" date="2020-05" db="EMBL/GenBank/DDBJ databases">
        <title>Electrophorus electricus (electric eel) genome, fEleEle1, primary haplotype.</title>
        <authorList>
            <person name="Myers G."/>
            <person name="Meyer A."/>
            <person name="Fedrigo O."/>
            <person name="Formenti G."/>
            <person name="Rhie A."/>
            <person name="Tracey A."/>
            <person name="Sims Y."/>
            <person name="Jarvis E.D."/>
        </authorList>
    </citation>
    <scope>NUCLEOTIDE SEQUENCE [LARGE SCALE GENOMIC DNA]</scope>
</reference>
<evidence type="ECO:0000256" key="7">
    <source>
        <dbReference type="PROSITE-ProRule" id="PRU00042"/>
    </source>
</evidence>